<feature type="transmembrane region" description="Helical" evidence="2">
    <location>
        <begin position="80"/>
        <end position="108"/>
    </location>
</feature>
<accession>A0A834K9C6</accession>
<name>A0A834K9C6_VESVU</name>
<feature type="transmembrane region" description="Helical" evidence="2">
    <location>
        <begin position="148"/>
        <end position="168"/>
    </location>
</feature>
<sequence length="494" mass="54607">MAHGTEIVEIIYINRQSGIATVCRLLEDEPSKRDNRKNLLVKNFETDRGWAWMVVLGVTIINLSVLPIQQCYGLIFGKRFTSLGISATQTSLILHLNGTICCSLGLISGPMMKKFSFRKVAFFGIGQGINYPATSLALNTYFRKKRNIAMGLCVTLTGLGPILMPLLIVKLLDAYATTGTLLIFAGIAANSFVGVCLLRPFVNKDNITTEDYDVKNTTVSNENESDVEKYVVECQLLNNQEQIKKQENLEKFFKEAKTKKKRSFFQKISANLDLMLLQDLRYILVVIGMGISLVAETNFNALMPFVLEKVSGLEIKEIATIMSIQAAFDIAGRLCIPLLAQKAQWTPRYLYVISLIGSTFGRMILCIWGDDYLVVILVAVIVGVAKGTKAVFQALIIPDYVPLERLPAASGIQMVCNGILSISLGPIIGMVHDLTGSYIGSLHFTSAMSMFCVFLWLLGGLWSPLGNRVKVKKNGDTPNEKCSSENQNESPDIR</sequence>
<keyword evidence="4" id="KW-1185">Reference proteome</keyword>
<feature type="transmembrane region" description="Helical" evidence="2">
    <location>
        <begin position="49"/>
        <end position="68"/>
    </location>
</feature>
<dbReference type="SUPFAM" id="SSF103473">
    <property type="entry name" value="MFS general substrate transporter"/>
    <property type="match status" value="1"/>
</dbReference>
<feature type="transmembrane region" description="Helical" evidence="2">
    <location>
        <begin position="408"/>
        <end position="432"/>
    </location>
</feature>
<protein>
    <submittedName>
        <fullName evidence="3">Uncharacterized protein</fullName>
    </submittedName>
</protein>
<dbReference type="InterPro" id="IPR050327">
    <property type="entry name" value="Proton-linked_MCT"/>
</dbReference>
<dbReference type="PANTHER" id="PTHR11360:SF237">
    <property type="entry name" value="MONOCARBOXYLATE TRANSPORTER 12-B-LIKE PROTEIN"/>
    <property type="match status" value="1"/>
</dbReference>
<evidence type="ECO:0000256" key="1">
    <source>
        <dbReference type="SAM" id="MobiDB-lite"/>
    </source>
</evidence>
<dbReference type="GO" id="GO:0008028">
    <property type="term" value="F:monocarboxylic acid transmembrane transporter activity"/>
    <property type="evidence" value="ECO:0007669"/>
    <property type="project" value="TreeGrafter"/>
</dbReference>
<evidence type="ECO:0000256" key="2">
    <source>
        <dbReference type="SAM" id="Phobius"/>
    </source>
</evidence>
<feature type="compositionally biased region" description="Basic and acidic residues" evidence="1">
    <location>
        <begin position="474"/>
        <end position="483"/>
    </location>
</feature>
<gene>
    <name evidence="3" type="ORF">HZH66_004769</name>
</gene>
<proteinExistence type="predicted"/>
<reference evidence="3" key="1">
    <citation type="journal article" date="2020" name="G3 (Bethesda)">
        <title>High-Quality Assemblies for Three Invasive Social Wasps from the &lt;i&gt;Vespula&lt;/i&gt; Genus.</title>
        <authorList>
            <person name="Harrop T.W.R."/>
            <person name="Guhlin J."/>
            <person name="McLaughlin G.M."/>
            <person name="Permina E."/>
            <person name="Stockwell P."/>
            <person name="Gilligan J."/>
            <person name="Le Lec M.F."/>
            <person name="Gruber M.A.M."/>
            <person name="Quinn O."/>
            <person name="Lovegrove M."/>
            <person name="Duncan E.J."/>
            <person name="Remnant E.J."/>
            <person name="Van Eeckhoven J."/>
            <person name="Graham B."/>
            <person name="Knapp R.A."/>
            <person name="Langford K.W."/>
            <person name="Kronenberg Z."/>
            <person name="Press M.O."/>
            <person name="Eacker S.M."/>
            <person name="Wilson-Rankin E.E."/>
            <person name="Purcell J."/>
            <person name="Lester P.J."/>
            <person name="Dearden P.K."/>
        </authorList>
    </citation>
    <scope>NUCLEOTIDE SEQUENCE</scope>
    <source>
        <strain evidence="3">Marl-1</strain>
    </source>
</reference>
<feature type="transmembrane region" description="Helical" evidence="2">
    <location>
        <begin position="438"/>
        <end position="462"/>
    </location>
</feature>
<comment type="caution">
    <text evidence="3">The sequence shown here is derived from an EMBL/GenBank/DDBJ whole genome shotgun (WGS) entry which is preliminary data.</text>
</comment>
<dbReference type="InterPro" id="IPR011701">
    <property type="entry name" value="MFS"/>
</dbReference>
<keyword evidence="2" id="KW-1133">Transmembrane helix</keyword>
<feature type="transmembrane region" description="Helical" evidence="2">
    <location>
        <begin position="282"/>
        <end position="306"/>
    </location>
</feature>
<keyword evidence="2" id="KW-0812">Transmembrane</keyword>
<feature type="region of interest" description="Disordered" evidence="1">
    <location>
        <begin position="474"/>
        <end position="494"/>
    </location>
</feature>
<evidence type="ECO:0000313" key="3">
    <source>
        <dbReference type="EMBL" id="KAF7402502.1"/>
    </source>
</evidence>
<organism evidence="3 4">
    <name type="scientific">Vespula vulgaris</name>
    <name type="common">Yellow jacket</name>
    <name type="synonym">Wasp</name>
    <dbReference type="NCBI Taxonomy" id="7454"/>
    <lineage>
        <taxon>Eukaryota</taxon>
        <taxon>Metazoa</taxon>
        <taxon>Ecdysozoa</taxon>
        <taxon>Arthropoda</taxon>
        <taxon>Hexapoda</taxon>
        <taxon>Insecta</taxon>
        <taxon>Pterygota</taxon>
        <taxon>Neoptera</taxon>
        <taxon>Endopterygota</taxon>
        <taxon>Hymenoptera</taxon>
        <taxon>Apocrita</taxon>
        <taxon>Aculeata</taxon>
        <taxon>Vespoidea</taxon>
        <taxon>Vespidae</taxon>
        <taxon>Vespinae</taxon>
        <taxon>Vespula</taxon>
    </lineage>
</organism>
<feature type="transmembrane region" description="Helical" evidence="2">
    <location>
        <begin position="374"/>
        <end position="396"/>
    </location>
</feature>
<feature type="compositionally biased region" description="Polar residues" evidence="1">
    <location>
        <begin position="484"/>
        <end position="494"/>
    </location>
</feature>
<dbReference type="PANTHER" id="PTHR11360">
    <property type="entry name" value="MONOCARBOXYLATE TRANSPORTER"/>
    <property type="match status" value="1"/>
</dbReference>
<keyword evidence="2" id="KW-0472">Membrane</keyword>
<evidence type="ECO:0000313" key="4">
    <source>
        <dbReference type="Proteomes" id="UP000614350"/>
    </source>
</evidence>
<feature type="transmembrane region" description="Helical" evidence="2">
    <location>
        <begin position="174"/>
        <end position="198"/>
    </location>
</feature>
<dbReference type="Proteomes" id="UP000614350">
    <property type="component" value="Unassembled WGS sequence"/>
</dbReference>
<dbReference type="AlphaFoldDB" id="A0A834K9C6"/>
<dbReference type="Gene3D" id="1.20.1250.20">
    <property type="entry name" value="MFS general substrate transporter like domains"/>
    <property type="match status" value="2"/>
</dbReference>
<feature type="transmembrane region" description="Helical" evidence="2">
    <location>
        <begin position="348"/>
        <end position="368"/>
    </location>
</feature>
<dbReference type="Pfam" id="PF07690">
    <property type="entry name" value="MFS_1"/>
    <property type="match status" value="1"/>
</dbReference>
<dbReference type="InterPro" id="IPR036259">
    <property type="entry name" value="MFS_trans_sf"/>
</dbReference>
<feature type="transmembrane region" description="Helical" evidence="2">
    <location>
        <begin position="318"/>
        <end position="336"/>
    </location>
</feature>
<dbReference type="EMBL" id="JACSEA010000004">
    <property type="protein sequence ID" value="KAF7402502.1"/>
    <property type="molecule type" value="Genomic_DNA"/>
</dbReference>